<dbReference type="InterPro" id="IPR039356">
    <property type="entry name" value="YfbR/HDDC2"/>
</dbReference>
<evidence type="ECO:0000256" key="2">
    <source>
        <dbReference type="ARBA" id="ARBA00001936"/>
    </source>
</evidence>
<feature type="domain" description="HD/PDEase" evidence="8">
    <location>
        <begin position="29"/>
        <end position="144"/>
    </location>
</feature>
<dbReference type="EMBL" id="CP101637">
    <property type="protein sequence ID" value="WMT80133.1"/>
    <property type="molecule type" value="Genomic_DNA"/>
</dbReference>
<name>A0ABY9PWR5_9FIRM</name>
<gene>
    <name evidence="9" type="ORF">TEMA_04460</name>
</gene>
<keyword evidence="7" id="KW-0378">Hydrolase</keyword>
<dbReference type="RefSeq" id="WP_228104396.1">
    <property type="nucleotide sequence ID" value="NZ_CP101637.1"/>
</dbReference>
<dbReference type="SUPFAM" id="SSF109604">
    <property type="entry name" value="HD-domain/PDEase-like"/>
    <property type="match status" value="1"/>
</dbReference>
<dbReference type="Proteomes" id="UP001235030">
    <property type="component" value="Chromosome"/>
</dbReference>
<comment type="cofactor">
    <cofactor evidence="3">
        <name>Co(2+)</name>
        <dbReference type="ChEBI" id="CHEBI:48828"/>
    </cofactor>
</comment>
<sequence>MNTSTFLEILKVAEKLKCNTRHSWTSSGRHESVAEHSWRIALMALLMRDEFPKIDMDKVIHMCLIHDLGEAFTGDIPTFEKKEQDSEKEDEIFFQWIATFPTPYREEFTELLKEMNERKTDEAKLYKALDSLEAVIQHNEADISTWIPLEYDLQFTYGADKVEFSPYLKELKEEIDKKSTEKIAQKDEA</sequence>
<dbReference type="Pfam" id="PF13023">
    <property type="entry name" value="HD_3"/>
    <property type="match status" value="1"/>
</dbReference>
<dbReference type="SMART" id="SM00471">
    <property type="entry name" value="HDc"/>
    <property type="match status" value="1"/>
</dbReference>
<keyword evidence="6" id="KW-0479">Metal-binding</keyword>
<evidence type="ECO:0000256" key="1">
    <source>
        <dbReference type="ARBA" id="ARBA00001638"/>
    </source>
</evidence>
<proteinExistence type="predicted"/>
<accession>A0ABY9PWR5</accession>
<keyword evidence="10" id="KW-1185">Reference proteome</keyword>
<dbReference type="PANTHER" id="PTHR11845:SF13">
    <property type="entry name" value="5'-DEOXYNUCLEOTIDASE HDDC2"/>
    <property type="match status" value="1"/>
</dbReference>
<evidence type="ECO:0000256" key="6">
    <source>
        <dbReference type="ARBA" id="ARBA00022723"/>
    </source>
</evidence>
<evidence type="ECO:0000256" key="7">
    <source>
        <dbReference type="ARBA" id="ARBA00022801"/>
    </source>
</evidence>
<organism evidence="9 10">
    <name type="scientific">Terrisporobacter mayombei</name>
    <dbReference type="NCBI Taxonomy" id="1541"/>
    <lineage>
        <taxon>Bacteria</taxon>
        <taxon>Bacillati</taxon>
        <taxon>Bacillota</taxon>
        <taxon>Clostridia</taxon>
        <taxon>Peptostreptococcales</taxon>
        <taxon>Peptostreptococcaceae</taxon>
        <taxon>Terrisporobacter</taxon>
    </lineage>
</organism>
<dbReference type="EC" id="3.1.3.89" evidence="5"/>
<comment type="cofactor">
    <cofactor evidence="2">
        <name>Mn(2+)</name>
        <dbReference type="ChEBI" id="CHEBI:29035"/>
    </cofactor>
</comment>
<evidence type="ECO:0000256" key="4">
    <source>
        <dbReference type="ARBA" id="ARBA00011738"/>
    </source>
</evidence>
<dbReference type="InterPro" id="IPR006674">
    <property type="entry name" value="HD_domain"/>
</dbReference>
<evidence type="ECO:0000256" key="5">
    <source>
        <dbReference type="ARBA" id="ARBA00012964"/>
    </source>
</evidence>
<evidence type="ECO:0000313" key="10">
    <source>
        <dbReference type="Proteomes" id="UP001235030"/>
    </source>
</evidence>
<protein>
    <recommendedName>
        <fullName evidence="5">5'-deoxynucleotidase</fullName>
        <ecNumber evidence="5">3.1.3.89</ecNumber>
    </recommendedName>
</protein>
<evidence type="ECO:0000259" key="8">
    <source>
        <dbReference type="SMART" id="SM00471"/>
    </source>
</evidence>
<comment type="subunit">
    <text evidence="4">Homodimer.</text>
</comment>
<comment type="catalytic activity">
    <reaction evidence="1">
        <text>a 2'-deoxyribonucleoside 5'-phosphate + H2O = a 2'-deoxyribonucleoside + phosphate</text>
        <dbReference type="Rhea" id="RHEA:36167"/>
        <dbReference type="ChEBI" id="CHEBI:15377"/>
        <dbReference type="ChEBI" id="CHEBI:18274"/>
        <dbReference type="ChEBI" id="CHEBI:43474"/>
        <dbReference type="ChEBI" id="CHEBI:65317"/>
        <dbReference type="EC" id="3.1.3.89"/>
    </reaction>
</comment>
<dbReference type="PANTHER" id="PTHR11845">
    <property type="entry name" value="5'-DEOXYNUCLEOTIDASE HDDC2"/>
    <property type="match status" value="1"/>
</dbReference>
<dbReference type="Gene3D" id="1.10.3210.10">
    <property type="entry name" value="Hypothetical protein af1432"/>
    <property type="match status" value="1"/>
</dbReference>
<evidence type="ECO:0000256" key="3">
    <source>
        <dbReference type="ARBA" id="ARBA00001941"/>
    </source>
</evidence>
<dbReference type="InterPro" id="IPR003607">
    <property type="entry name" value="HD/PDEase_dom"/>
</dbReference>
<reference evidence="9 10" key="1">
    <citation type="submission" date="2022-07" db="EMBL/GenBank/DDBJ databases">
        <title>Genome sequence of Terrisporobacter mayombei DSM6539.</title>
        <authorList>
            <person name="Boeer T."/>
            <person name="Bengelsdorf F.R."/>
            <person name="Daniel R."/>
            <person name="Poehlein A."/>
        </authorList>
    </citation>
    <scope>NUCLEOTIDE SEQUENCE [LARGE SCALE GENOMIC DNA]</scope>
    <source>
        <strain evidence="9 10">DSM 6539</strain>
    </source>
</reference>
<evidence type="ECO:0000313" key="9">
    <source>
        <dbReference type="EMBL" id="WMT80133.1"/>
    </source>
</evidence>